<proteinExistence type="predicted"/>
<accession>A0A0M3K2L1</accession>
<evidence type="ECO:0000313" key="2">
    <source>
        <dbReference type="WBParaSite" id="ASIM_0001516101-mRNA-1"/>
    </source>
</evidence>
<feature type="region of interest" description="Disordered" evidence="1">
    <location>
        <begin position="55"/>
        <end position="77"/>
    </location>
</feature>
<feature type="region of interest" description="Disordered" evidence="1">
    <location>
        <begin position="166"/>
        <end position="223"/>
    </location>
</feature>
<organism evidence="2">
    <name type="scientific">Anisakis simplex</name>
    <name type="common">Herring worm</name>
    <dbReference type="NCBI Taxonomy" id="6269"/>
    <lineage>
        <taxon>Eukaryota</taxon>
        <taxon>Metazoa</taxon>
        <taxon>Ecdysozoa</taxon>
        <taxon>Nematoda</taxon>
        <taxon>Chromadorea</taxon>
        <taxon>Rhabditida</taxon>
        <taxon>Spirurina</taxon>
        <taxon>Ascaridomorpha</taxon>
        <taxon>Ascaridoidea</taxon>
        <taxon>Anisakidae</taxon>
        <taxon>Anisakis</taxon>
        <taxon>Anisakis simplex complex</taxon>
    </lineage>
</organism>
<name>A0A0M3K2L1_ANISI</name>
<sequence>LKTLIEGDAPLPKRKVDKMSARLDKVHISPNRNINHLNWRKRHLRQETLDEIDRRLNDSSDDESSGNDDGIIRSTKREKFDENSRLMMSDELKQFIRRNANEPIVLSPKERPSPNNAVVPYVPRTIPLLSDVKPSTESHINEITENDEAWHDASLIDSEEVIAEVSFPDDSSVGSSSLDEEDASLRSQPLKQRSSELESVVEIAEVTNESGVEEDTDLEMDCS</sequence>
<protein>
    <submittedName>
        <fullName evidence="2">TIMELESS-interacting protein</fullName>
    </submittedName>
</protein>
<feature type="compositionally biased region" description="Acidic residues" evidence="1">
    <location>
        <begin position="211"/>
        <end position="223"/>
    </location>
</feature>
<feature type="compositionally biased region" description="Low complexity" evidence="1">
    <location>
        <begin position="166"/>
        <end position="177"/>
    </location>
</feature>
<reference evidence="2" key="1">
    <citation type="submission" date="2017-02" db="UniProtKB">
        <authorList>
            <consortium name="WormBaseParasite"/>
        </authorList>
    </citation>
    <scope>IDENTIFICATION</scope>
</reference>
<dbReference type="AlphaFoldDB" id="A0A0M3K2L1"/>
<evidence type="ECO:0000256" key="1">
    <source>
        <dbReference type="SAM" id="MobiDB-lite"/>
    </source>
</evidence>
<dbReference type="WBParaSite" id="ASIM_0001516101-mRNA-1">
    <property type="protein sequence ID" value="ASIM_0001516101-mRNA-1"/>
    <property type="gene ID" value="ASIM_0001516101"/>
</dbReference>